<comment type="caution">
    <text evidence="2">The sequence shown here is derived from an EMBL/GenBank/DDBJ whole genome shotgun (WGS) entry which is preliminary data.</text>
</comment>
<dbReference type="RefSeq" id="WP_378061372.1">
    <property type="nucleotide sequence ID" value="NZ_JBHSIS010000024.1"/>
</dbReference>
<accession>A0ABV9SAF4</accession>
<feature type="transmembrane region" description="Helical" evidence="1">
    <location>
        <begin position="108"/>
        <end position="127"/>
    </location>
</feature>
<name>A0ABV9SAF4_9PSEU</name>
<feature type="transmembrane region" description="Helical" evidence="1">
    <location>
        <begin position="69"/>
        <end position="87"/>
    </location>
</feature>
<feature type="transmembrane region" description="Helical" evidence="1">
    <location>
        <begin position="12"/>
        <end position="31"/>
    </location>
</feature>
<evidence type="ECO:0000313" key="3">
    <source>
        <dbReference type="Proteomes" id="UP001595859"/>
    </source>
</evidence>
<gene>
    <name evidence="2" type="ORF">ACFPCV_34960</name>
</gene>
<evidence type="ECO:0000256" key="1">
    <source>
        <dbReference type="SAM" id="Phobius"/>
    </source>
</evidence>
<keyword evidence="1" id="KW-0812">Transmembrane</keyword>
<keyword evidence="1" id="KW-0472">Membrane</keyword>
<reference evidence="3" key="1">
    <citation type="journal article" date="2019" name="Int. J. Syst. Evol. Microbiol.">
        <title>The Global Catalogue of Microorganisms (GCM) 10K type strain sequencing project: providing services to taxonomists for standard genome sequencing and annotation.</title>
        <authorList>
            <consortium name="The Broad Institute Genomics Platform"/>
            <consortium name="The Broad Institute Genome Sequencing Center for Infectious Disease"/>
            <person name="Wu L."/>
            <person name="Ma J."/>
        </authorList>
    </citation>
    <scope>NUCLEOTIDE SEQUENCE [LARGE SCALE GENOMIC DNA]</scope>
    <source>
        <strain evidence="3">ZS-22-S1</strain>
    </source>
</reference>
<feature type="transmembrane region" description="Helical" evidence="1">
    <location>
        <begin position="178"/>
        <end position="204"/>
    </location>
</feature>
<dbReference type="Proteomes" id="UP001595859">
    <property type="component" value="Unassembled WGS sequence"/>
</dbReference>
<keyword evidence="3" id="KW-1185">Reference proteome</keyword>
<keyword evidence="1" id="KW-1133">Transmembrane helix</keyword>
<dbReference type="Pfam" id="PF17197">
    <property type="entry name" value="DUF5134"/>
    <property type="match status" value="1"/>
</dbReference>
<proteinExistence type="predicted"/>
<evidence type="ECO:0000313" key="2">
    <source>
        <dbReference type="EMBL" id="MFC4858725.1"/>
    </source>
</evidence>
<organism evidence="2 3">
    <name type="scientific">Actinophytocola glycyrrhizae</name>
    <dbReference type="NCBI Taxonomy" id="2044873"/>
    <lineage>
        <taxon>Bacteria</taxon>
        <taxon>Bacillati</taxon>
        <taxon>Actinomycetota</taxon>
        <taxon>Actinomycetes</taxon>
        <taxon>Pseudonocardiales</taxon>
        <taxon>Pseudonocardiaceae</taxon>
    </lineage>
</organism>
<dbReference type="InterPro" id="IPR033458">
    <property type="entry name" value="DUF5134"/>
</dbReference>
<feature type="transmembrane region" description="Helical" evidence="1">
    <location>
        <begin position="147"/>
        <end position="166"/>
    </location>
</feature>
<protein>
    <submittedName>
        <fullName evidence="2">DUF5134 domain-containing protein</fullName>
    </submittedName>
</protein>
<dbReference type="EMBL" id="JBHSIS010000024">
    <property type="protein sequence ID" value="MFC4858725.1"/>
    <property type="molecule type" value="Genomic_DNA"/>
</dbReference>
<sequence>MDWLRDSLGWVATAAFVAVASYCVARLVAAARTPKTYPGCHRAVDVAHVLMAVGMAAMVSPAGGPLPMAAWQTVFLLMTVWFTGSWWRSRGTTRAGWHGGWHGNGLHHALAAAAMLYMLTAMPHGGHTGAPWLSGGLDGMAGMALPVVGWPLAAYFLASAVVLVRWRSPAGPAGLPALLTAPAAMTACQTTMAAGTGAMLVAMLA</sequence>